<feature type="region of interest" description="Disordered" evidence="6">
    <location>
        <begin position="260"/>
        <end position="306"/>
    </location>
</feature>
<evidence type="ECO:0000313" key="8">
    <source>
        <dbReference type="EMBL" id="KIY93990.1"/>
    </source>
</evidence>
<gene>
    <name evidence="8" type="ORF">MNEG_13973</name>
</gene>
<dbReference type="RefSeq" id="XP_013893010.1">
    <property type="nucleotide sequence ID" value="XM_014037556.1"/>
</dbReference>
<dbReference type="GeneID" id="25731489"/>
<dbReference type="PANTHER" id="PTHR21567:SF9">
    <property type="entry name" value="CLIP-ASSOCIATING PROTEIN"/>
    <property type="match status" value="1"/>
</dbReference>
<evidence type="ECO:0000259" key="7">
    <source>
        <dbReference type="SMART" id="SM01349"/>
    </source>
</evidence>
<dbReference type="InterPro" id="IPR016024">
    <property type="entry name" value="ARM-type_fold"/>
</dbReference>
<keyword evidence="2" id="KW-0963">Cytoplasm</keyword>
<dbReference type="PROSITE" id="PS50077">
    <property type="entry name" value="HEAT_REPEAT"/>
    <property type="match status" value="1"/>
</dbReference>
<dbReference type="Proteomes" id="UP000054498">
    <property type="component" value="Unassembled WGS sequence"/>
</dbReference>
<dbReference type="InterPro" id="IPR048491">
    <property type="entry name" value="XMAP215_CLASP_TOG"/>
</dbReference>
<evidence type="ECO:0000256" key="1">
    <source>
        <dbReference type="ARBA" id="ARBA00004245"/>
    </source>
</evidence>
<dbReference type="STRING" id="145388.A0A0D2MFW2"/>
<evidence type="ECO:0000256" key="2">
    <source>
        <dbReference type="ARBA" id="ARBA00022490"/>
    </source>
</evidence>
<sequence length="468" mass="49785">MNGLDQMQEYVKENPLTREQLSALLDTSGQLLGDNNHKVALKALQVWEALVLNQGDAVKPFLNNLLPFVVERLSDNRQEVRQAACNLMLEMLQSQVLRPDAMMDRLARFWAHKHWKVRHGLLQFVAEAVCMMGEPALCARDSQDPKMVIGQVLKLAEDPESAVRDAAIECLEEVYRVVGERLIDIVSSYGLRPAQLREIYARLGHAPAPTAASGGGLDAAAQRDTAASRAEGAGSIRQAEQGLPVPAGAALVKTFGGAAAAPGGDGSCPGSPASEAQPQQQKQAAPQRPRSAGTRPSTAAAAAAPAAARRGGFGDAGGVGVAGELPAAEALVVANERELRLEVDKITATLVGGTTEDWQKRIQAMLRLEGLAKGGAAAFEGAFDEALRPLRDPMGEQLLDRRSAVSRQACHVLAVLSRALGPRFDGFAAAMLPLLFKVGAARRFYLSAPACRVQPRACNPAALRGKPW</sequence>
<protein>
    <recommendedName>
        <fullName evidence="7">TOG domain-containing protein</fullName>
    </recommendedName>
</protein>
<dbReference type="SMART" id="SM01349">
    <property type="entry name" value="TOG"/>
    <property type="match status" value="1"/>
</dbReference>
<dbReference type="KEGG" id="mng:MNEG_13973"/>
<comment type="subcellular location">
    <subcellularLocation>
        <location evidence="1">Cytoplasm</location>
        <location evidence="1">Cytoskeleton</location>
    </subcellularLocation>
</comment>
<dbReference type="SUPFAM" id="SSF48371">
    <property type="entry name" value="ARM repeat"/>
    <property type="match status" value="1"/>
</dbReference>
<dbReference type="InterPro" id="IPR024395">
    <property type="entry name" value="CLASP_N_dom"/>
</dbReference>
<dbReference type="GO" id="GO:0005819">
    <property type="term" value="C:spindle"/>
    <property type="evidence" value="ECO:0007669"/>
    <property type="project" value="UniProtKB-ARBA"/>
</dbReference>
<feature type="domain" description="TOG" evidence="7">
    <location>
        <begin position="1"/>
        <end position="212"/>
    </location>
</feature>
<evidence type="ECO:0000256" key="6">
    <source>
        <dbReference type="SAM" id="MobiDB-lite"/>
    </source>
</evidence>
<dbReference type="InterPro" id="IPR021133">
    <property type="entry name" value="HEAT_type_2"/>
</dbReference>
<organism evidence="8 9">
    <name type="scientific">Monoraphidium neglectum</name>
    <dbReference type="NCBI Taxonomy" id="145388"/>
    <lineage>
        <taxon>Eukaryota</taxon>
        <taxon>Viridiplantae</taxon>
        <taxon>Chlorophyta</taxon>
        <taxon>core chlorophytes</taxon>
        <taxon>Chlorophyceae</taxon>
        <taxon>CS clade</taxon>
        <taxon>Sphaeropleales</taxon>
        <taxon>Selenastraceae</taxon>
        <taxon>Monoraphidium</taxon>
    </lineage>
</organism>
<reference evidence="8 9" key="1">
    <citation type="journal article" date="2013" name="BMC Genomics">
        <title>Reconstruction of the lipid metabolism for the microalga Monoraphidium neglectum from its genome sequence reveals characteristics suitable for biofuel production.</title>
        <authorList>
            <person name="Bogen C."/>
            <person name="Al-Dilaimi A."/>
            <person name="Albersmeier A."/>
            <person name="Wichmann J."/>
            <person name="Grundmann M."/>
            <person name="Rupp O."/>
            <person name="Lauersen K.J."/>
            <person name="Blifernez-Klassen O."/>
            <person name="Kalinowski J."/>
            <person name="Goesmann A."/>
            <person name="Mussgnug J.H."/>
            <person name="Kruse O."/>
        </authorList>
    </citation>
    <scope>NUCLEOTIDE SEQUENCE [LARGE SCALE GENOMIC DNA]</scope>
    <source>
        <strain evidence="8 9">SAG 48.87</strain>
    </source>
</reference>
<dbReference type="EMBL" id="KK104390">
    <property type="protein sequence ID" value="KIY93990.1"/>
    <property type="molecule type" value="Genomic_DNA"/>
</dbReference>
<dbReference type="Pfam" id="PF21041">
    <property type="entry name" value="XMAP215_CLASP_TOG"/>
    <property type="match status" value="1"/>
</dbReference>
<dbReference type="GO" id="GO:1902903">
    <property type="term" value="P:regulation of supramolecular fiber organization"/>
    <property type="evidence" value="ECO:0007669"/>
    <property type="project" value="UniProtKB-ARBA"/>
</dbReference>
<dbReference type="PANTHER" id="PTHR21567">
    <property type="entry name" value="CLASP"/>
    <property type="match status" value="1"/>
</dbReference>
<feature type="compositionally biased region" description="Low complexity" evidence="6">
    <location>
        <begin position="218"/>
        <end position="230"/>
    </location>
</feature>
<dbReference type="GO" id="GO:0005881">
    <property type="term" value="C:cytoplasmic microtubule"/>
    <property type="evidence" value="ECO:0007669"/>
    <property type="project" value="TreeGrafter"/>
</dbReference>
<keyword evidence="4" id="KW-0206">Cytoskeleton</keyword>
<keyword evidence="3" id="KW-0677">Repeat</keyword>
<dbReference type="GO" id="GO:0000226">
    <property type="term" value="P:microtubule cytoskeleton organization"/>
    <property type="evidence" value="ECO:0007669"/>
    <property type="project" value="TreeGrafter"/>
</dbReference>
<dbReference type="GO" id="GO:0031110">
    <property type="term" value="P:regulation of microtubule polymerization or depolymerization"/>
    <property type="evidence" value="ECO:0007669"/>
    <property type="project" value="UniProtKB-ARBA"/>
</dbReference>
<dbReference type="InterPro" id="IPR011989">
    <property type="entry name" value="ARM-like"/>
</dbReference>
<evidence type="ECO:0000256" key="5">
    <source>
        <dbReference type="PROSITE-ProRule" id="PRU00103"/>
    </source>
</evidence>
<dbReference type="Gene3D" id="1.25.10.10">
    <property type="entry name" value="Leucine-rich Repeat Variant"/>
    <property type="match status" value="2"/>
</dbReference>
<dbReference type="GO" id="GO:0000278">
    <property type="term" value="P:mitotic cell cycle"/>
    <property type="evidence" value="ECO:0007669"/>
    <property type="project" value="UniProtKB-ARBA"/>
</dbReference>
<dbReference type="GO" id="GO:0008017">
    <property type="term" value="F:microtubule binding"/>
    <property type="evidence" value="ECO:0007669"/>
    <property type="project" value="TreeGrafter"/>
</dbReference>
<evidence type="ECO:0000313" key="9">
    <source>
        <dbReference type="Proteomes" id="UP000054498"/>
    </source>
</evidence>
<dbReference type="OrthoDB" id="46159at2759"/>
<dbReference type="InterPro" id="IPR034085">
    <property type="entry name" value="TOG"/>
</dbReference>
<feature type="repeat" description="HEAT" evidence="5">
    <location>
        <begin position="148"/>
        <end position="184"/>
    </location>
</feature>
<feature type="region of interest" description="Disordered" evidence="6">
    <location>
        <begin position="210"/>
        <end position="240"/>
    </location>
</feature>
<evidence type="ECO:0000256" key="4">
    <source>
        <dbReference type="ARBA" id="ARBA00023212"/>
    </source>
</evidence>
<name>A0A0D2MFW2_9CHLO</name>
<proteinExistence type="predicted"/>
<dbReference type="Pfam" id="PF12348">
    <property type="entry name" value="CLASP_N"/>
    <property type="match status" value="1"/>
</dbReference>
<evidence type="ECO:0000256" key="3">
    <source>
        <dbReference type="ARBA" id="ARBA00022737"/>
    </source>
</evidence>
<accession>A0A0D2MFW2</accession>
<dbReference type="AlphaFoldDB" id="A0A0D2MFW2"/>
<keyword evidence="9" id="KW-1185">Reference proteome</keyword>